<feature type="region of interest" description="Disordered" evidence="5">
    <location>
        <begin position="1"/>
        <end position="26"/>
    </location>
</feature>
<dbReference type="InterPro" id="IPR011010">
    <property type="entry name" value="DNA_brk_join_enz"/>
</dbReference>
<comment type="similarity">
    <text evidence="1">Belongs to the 'phage' integrase family.</text>
</comment>
<evidence type="ECO:0000256" key="2">
    <source>
        <dbReference type="ARBA" id="ARBA00022908"/>
    </source>
</evidence>
<feature type="compositionally biased region" description="Basic and acidic residues" evidence="5">
    <location>
        <begin position="14"/>
        <end position="26"/>
    </location>
</feature>
<dbReference type="InterPro" id="IPR050808">
    <property type="entry name" value="Phage_Integrase"/>
</dbReference>
<keyword evidence="3" id="KW-0238">DNA-binding</keyword>
<dbReference type="Gene3D" id="1.10.443.10">
    <property type="entry name" value="Intergrase catalytic core"/>
    <property type="match status" value="1"/>
</dbReference>
<dbReference type="PROSITE" id="PS51898">
    <property type="entry name" value="TYR_RECOMBINASE"/>
    <property type="match status" value="1"/>
</dbReference>
<organism evidence="7 8">
    <name type="scientific">Rhodobacter ferrooxidans</name>
    <dbReference type="NCBI Taxonomy" id="371731"/>
    <lineage>
        <taxon>Bacteria</taxon>
        <taxon>Pseudomonadati</taxon>
        <taxon>Pseudomonadota</taxon>
        <taxon>Alphaproteobacteria</taxon>
        <taxon>Rhodobacterales</taxon>
        <taxon>Rhodobacter group</taxon>
        <taxon>Rhodobacter</taxon>
    </lineage>
</organism>
<dbReference type="InterPro" id="IPR010998">
    <property type="entry name" value="Integrase_recombinase_N"/>
</dbReference>
<dbReference type="STRING" id="371731.Rsw2DRAFT_2661"/>
<reference evidence="7 8" key="1">
    <citation type="submission" date="2009-08" db="EMBL/GenBank/DDBJ databases">
        <title>The draft genome of Rhodobacter sp. SW2.</title>
        <authorList>
            <consortium name="US DOE Joint Genome Institute (JGI-PGF)"/>
            <person name="Lucas S."/>
            <person name="Copeland A."/>
            <person name="Lapidus A."/>
            <person name="Glavina del Rio T."/>
            <person name="Tice H."/>
            <person name="Bruce D."/>
            <person name="Goodwin L."/>
            <person name="Pitluck S."/>
            <person name="Larimer F."/>
            <person name="Land M.L."/>
            <person name="Hauser L."/>
            <person name="Emerson D."/>
        </authorList>
    </citation>
    <scope>NUCLEOTIDE SEQUENCE [LARGE SCALE GENOMIC DNA]</scope>
    <source>
        <strain evidence="7 8">SW2</strain>
    </source>
</reference>
<dbReference type="GO" id="GO:0003677">
    <property type="term" value="F:DNA binding"/>
    <property type="evidence" value="ECO:0007669"/>
    <property type="project" value="UniProtKB-KW"/>
</dbReference>
<evidence type="ECO:0000256" key="1">
    <source>
        <dbReference type="ARBA" id="ARBA00008857"/>
    </source>
</evidence>
<dbReference type="Proteomes" id="UP000010121">
    <property type="component" value="Unassembled WGS sequence"/>
</dbReference>
<dbReference type="PANTHER" id="PTHR30629:SF2">
    <property type="entry name" value="PROPHAGE INTEGRASE INTS-RELATED"/>
    <property type="match status" value="1"/>
</dbReference>
<dbReference type="PANTHER" id="PTHR30629">
    <property type="entry name" value="PROPHAGE INTEGRASE"/>
    <property type="match status" value="1"/>
</dbReference>
<keyword evidence="4" id="KW-0233">DNA recombination</keyword>
<dbReference type="RefSeq" id="WP_008031793.1">
    <property type="nucleotide sequence ID" value="NZ_ACYY01000020.1"/>
</dbReference>
<dbReference type="SUPFAM" id="SSF56349">
    <property type="entry name" value="DNA breaking-rejoining enzymes"/>
    <property type="match status" value="1"/>
</dbReference>
<comment type="caution">
    <text evidence="7">The sequence shown here is derived from an EMBL/GenBank/DDBJ whole genome shotgun (WGS) entry which is preliminary data.</text>
</comment>
<dbReference type="eggNOG" id="COG0582">
    <property type="taxonomic scope" value="Bacteria"/>
</dbReference>
<evidence type="ECO:0000259" key="6">
    <source>
        <dbReference type="PROSITE" id="PS51898"/>
    </source>
</evidence>
<feature type="domain" description="Tyr recombinase" evidence="6">
    <location>
        <begin position="228"/>
        <end position="404"/>
    </location>
</feature>
<dbReference type="Pfam" id="PF00589">
    <property type="entry name" value="Phage_integrase"/>
    <property type="match status" value="1"/>
</dbReference>
<keyword evidence="2" id="KW-0229">DNA integration</keyword>
<evidence type="ECO:0000256" key="3">
    <source>
        <dbReference type="ARBA" id="ARBA00023125"/>
    </source>
</evidence>
<dbReference type="EMBL" id="ACYY01000020">
    <property type="protein sequence ID" value="EEW24365.1"/>
    <property type="molecule type" value="Genomic_DNA"/>
</dbReference>
<evidence type="ECO:0000256" key="4">
    <source>
        <dbReference type="ARBA" id="ARBA00023172"/>
    </source>
</evidence>
<dbReference type="Pfam" id="PF13356">
    <property type="entry name" value="Arm-DNA-bind_3"/>
    <property type="match status" value="1"/>
</dbReference>
<evidence type="ECO:0000313" key="8">
    <source>
        <dbReference type="Proteomes" id="UP000010121"/>
    </source>
</evidence>
<dbReference type="InterPro" id="IPR013762">
    <property type="entry name" value="Integrase-like_cat_sf"/>
</dbReference>
<accession>C8S3N3</accession>
<dbReference type="InterPro" id="IPR025166">
    <property type="entry name" value="Integrase_DNA_bind_dom"/>
</dbReference>
<dbReference type="Gene3D" id="3.30.160.390">
    <property type="entry name" value="Integrase, DNA-binding domain"/>
    <property type="match status" value="1"/>
</dbReference>
<feature type="region of interest" description="Disordered" evidence="5">
    <location>
        <begin position="168"/>
        <end position="191"/>
    </location>
</feature>
<evidence type="ECO:0000313" key="7">
    <source>
        <dbReference type="EMBL" id="EEW24365.1"/>
    </source>
</evidence>
<dbReference type="CDD" id="cd00796">
    <property type="entry name" value="INT_Rci_Hp1_C"/>
    <property type="match status" value="1"/>
</dbReference>
<dbReference type="GO" id="GO:0015074">
    <property type="term" value="P:DNA integration"/>
    <property type="evidence" value="ECO:0007669"/>
    <property type="project" value="UniProtKB-KW"/>
</dbReference>
<proteinExistence type="inferred from homology"/>
<sequence length="430" mass="48788">MAKSMTRPSPKRLRLNDKSVREAAPETDRDYQIFDTEVRGFSIRILRSGSRSFALDYRFAGAQRRMAIGRWPEWTVTAARERARDLRREIDEGRDPLGERGELREAPRFSNMIDRYLDEHVPHLAPTNASDQRSMLSKLVAPHWGRKLVTEITPHDVAKLLNIIAKGRARPSKEKPNNRARKLQGPKPTPIRANRVGEVLRKMFTLAIGWDWRADNPASGFKKRIENERERFLSQDEIGKLAEALDAAKDQRGAGIIRLCMLTGSRVGEVRQARFEQFNLELCSWSKPAASTKQRKIHRIPISAEVAAIVRQRGLVVPKGNPWLFPGDTPGQPVKEIRRFWINIQKDAKLPDVRIHDLRHTFASLLVSGGASLEMIGKLLGHSQMQTTQRYAHLMDSPLRAGVDAVASMFRPRPVLVHDADAEPVDRKSA</sequence>
<keyword evidence="8" id="KW-1185">Reference proteome</keyword>
<name>C8S3N3_9RHOB</name>
<dbReference type="AlphaFoldDB" id="C8S3N3"/>
<dbReference type="InterPro" id="IPR002104">
    <property type="entry name" value="Integrase_catalytic"/>
</dbReference>
<protein>
    <submittedName>
        <fullName evidence="7">Integrase family protein</fullName>
    </submittedName>
</protein>
<gene>
    <name evidence="7" type="ORF">Rsw2DRAFT_2661</name>
</gene>
<dbReference type="GO" id="GO:0006310">
    <property type="term" value="P:DNA recombination"/>
    <property type="evidence" value="ECO:0007669"/>
    <property type="project" value="UniProtKB-KW"/>
</dbReference>
<dbReference type="Gene3D" id="1.10.150.130">
    <property type="match status" value="1"/>
</dbReference>
<evidence type="ECO:0000256" key="5">
    <source>
        <dbReference type="SAM" id="MobiDB-lite"/>
    </source>
</evidence>
<dbReference type="InterPro" id="IPR038488">
    <property type="entry name" value="Integrase_DNA-bd_sf"/>
</dbReference>